<dbReference type="RefSeq" id="WP_212992389.1">
    <property type="nucleotide sequence ID" value="NZ_BAABEA010000050.1"/>
</dbReference>
<reference evidence="3" key="1">
    <citation type="submission" date="2021-03" db="EMBL/GenBank/DDBJ databases">
        <title>Whole genome shotgun sequence of Actinoplanes auranticolor NBRC 12245.</title>
        <authorList>
            <person name="Komaki H."/>
            <person name="Tamura T."/>
        </authorList>
    </citation>
    <scope>NUCLEOTIDE SEQUENCE</scope>
    <source>
        <strain evidence="3">NBRC 12245</strain>
    </source>
</reference>
<feature type="chain" id="PRO_5038082196" evidence="2">
    <location>
        <begin position="21"/>
        <end position="198"/>
    </location>
</feature>
<proteinExistence type="predicted"/>
<comment type="caution">
    <text evidence="3">The sequence shown here is derived from an EMBL/GenBank/DDBJ whole genome shotgun (WGS) entry which is preliminary data.</text>
</comment>
<dbReference type="AlphaFoldDB" id="A0A919VSW4"/>
<accession>A0A919VSW4</accession>
<dbReference type="Proteomes" id="UP000681340">
    <property type="component" value="Unassembled WGS sequence"/>
</dbReference>
<sequence>MRLATAAVVLGLAGSLTACAHPGNTPSGTPAAPSDVTFLASIAPAPPRVGQPLVPGTPAVGCDGQRLQPARPKRWNSAPPRPTTSAENDAAERTRRALEAANPPLPRRGPLPSTAAARAETCARNLSPQLTLLLHSPGSLDERTLRALLTREGLTGVVISPALDFAAAAGDACVHGRLAGERPDLSIGPPDPDGTCHP</sequence>
<feature type="signal peptide" evidence="2">
    <location>
        <begin position="1"/>
        <end position="20"/>
    </location>
</feature>
<keyword evidence="4" id="KW-1185">Reference proteome</keyword>
<name>A0A919VSW4_9ACTN</name>
<gene>
    <name evidence="3" type="ORF">Aau02nite_65120</name>
</gene>
<evidence type="ECO:0000256" key="2">
    <source>
        <dbReference type="SAM" id="SignalP"/>
    </source>
</evidence>
<evidence type="ECO:0000256" key="1">
    <source>
        <dbReference type="SAM" id="MobiDB-lite"/>
    </source>
</evidence>
<evidence type="ECO:0000313" key="4">
    <source>
        <dbReference type="Proteomes" id="UP000681340"/>
    </source>
</evidence>
<evidence type="ECO:0000313" key="3">
    <source>
        <dbReference type="EMBL" id="GIM75281.1"/>
    </source>
</evidence>
<feature type="region of interest" description="Disordered" evidence="1">
    <location>
        <begin position="49"/>
        <end position="118"/>
    </location>
</feature>
<protein>
    <submittedName>
        <fullName evidence="3">Uncharacterized protein</fullName>
    </submittedName>
</protein>
<keyword evidence="2" id="KW-0732">Signal</keyword>
<dbReference type="PROSITE" id="PS51257">
    <property type="entry name" value="PROKAR_LIPOPROTEIN"/>
    <property type="match status" value="1"/>
</dbReference>
<dbReference type="EMBL" id="BOQL01000055">
    <property type="protein sequence ID" value="GIM75281.1"/>
    <property type="molecule type" value="Genomic_DNA"/>
</dbReference>
<organism evidence="3 4">
    <name type="scientific">Actinoplanes auranticolor</name>
    <dbReference type="NCBI Taxonomy" id="47988"/>
    <lineage>
        <taxon>Bacteria</taxon>
        <taxon>Bacillati</taxon>
        <taxon>Actinomycetota</taxon>
        <taxon>Actinomycetes</taxon>
        <taxon>Micromonosporales</taxon>
        <taxon>Micromonosporaceae</taxon>
        <taxon>Actinoplanes</taxon>
    </lineage>
</organism>